<sequence length="310" mass="34553">MLNIVGRRYWWFLLSLIIILPGMFSLVTHGLRLSIDFTGGTLWELQMSRPVQPGEVKAVLADHGYDDSLVQTTQDNGLMIRMKELKEGSPEKDKIVSDLKAKFGDFKELRIESVGPTLGTEIRNRAMIAVFFASIGILAYIAYAFRNTKNPFLYGTAAIIAMLHDVAIVVGIFSILGWVEGVEIDSLFVTALLTVIGFSVHDTIVVFDRIRENLGRRAGRTFEQTVNYSVVQTMVRSLNTSLTVVFTLLALYLLGGETIKYFVLALLIGIVAGTYSSIFNASQIVVVWHNREIHRFLARLRGQSQSSVTA</sequence>
<dbReference type="InterPro" id="IPR022645">
    <property type="entry name" value="SecD/SecF_bac"/>
</dbReference>
<evidence type="ECO:0000313" key="11">
    <source>
        <dbReference type="EMBL" id="CCF86263.1"/>
    </source>
</evidence>
<feature type="transmembrane region" description="Helical" evidence="9">
    <location>
        <begin position="9"/>
        <end position="27"/>
    </location>
</feature>
<dbReference type="InterPro" id="IPR048634">
    <property type="entry name" value="SecD_SecF_C"/>
</dbReference>
<dbReference type="GO" id="GO:0065002">
    <property type="term" value="P:intracellular protein transmembrane transport"/>
    <property type="evidence" value="ECO:0007669"/>
    <property type="project" value="UniProtKB-UniRule"/>
</dbReference>
<keyword evidence="12" id="KW-1185">Reference proteome</keyword>
<evidence type="ECO:0000256" key="2">
    <source>
        <dbReference type="ARBA" id="ARBA00022448"/>
    </source>
</evidence>
<keyword evidence="7 9" id="KW-0811">Translocation</keyword>
<dbReference type="PANTHER" id="PTHR30081">
    <property type="entry name" value="PROTEIN-EXPORT MEMBRANE PROTEIN SEC"/>
    <property type="match status" value="1"/>
</dbReference>
<evidence type="ECO:0000259" key="10">
    <source>
        <dbReference type="Pfam" id="PF02355"/>
    </source>
</evidence>
<dbReference type="InterPro" id="IPR022813">
    <property type="entry name" value="SecD/SecF_arch_bac"/>
</dbReference>
<evidence type="ECO:0000256" key="5">
    <source>
        <dbReference type="ARBA" id="ARBA00022927"/>
    </source>
</evidence>
<evidence type="ECO:0000256" key="4">
    <source>
        <dbReference type="ARBA" id="ARBA00022692"/>
    </source>
</evidence>
<evidence type="ECO:0000256" key="7">
    <source>
        <dbReference type="ARBA" id="ARBA00023010"/>
    </source>
</evidence>
<feature type="transmembrane region" description="Helical" evidence="9">
    <location>
        <begin position="152"/>
        <end position="175"/>
    </location>
</feature>
<dbReference type="InterPro" id="IPR022646">
    <property type="entry name" value="SecD/SecF_CS"/>
</dbReference>
<name>I4ENK0_9BACT</name>
<dbReference type="AlphaFoldDB" id="I4ENK0"/>
<dbReference type="GO" id="GO:0043952">
    <property type="term" value="P:protein transport by the Sec complex"/>
    <property type="evidence" value="ECO:0007669"/>
    <property type="project" value="UniProtKB-UniRule"/>
</dbReference>
<dbReference type="GO" id="GO:0015450">
    <property type="term" value="F:protein-transporting ATPase activity"/>
    <property type="evidence" value="ECO:0007669"/>
    <property type="project" value="InterPro"/>
</dbReference>
<dbReference type="PANTHER" id="PTHR30081:SF8">
    <property type="entry name" value="PROTEIN TRANSLOCASE SUBUNIT SECF"/>
    <property type="match status" value="1"/>
</dbReference>
<organism evidence="11 12">
    <name type="scientific">Nitrolancea hollandica Lb</name>
    <dbReference type="NCBI Taxonomy" id="1129897"/>
    <lineage>
        <taxon>Bacteria</taxon>
        <taxon>Pseudomonadati</taxon>
        <taxon>Thermomicrobiota</taxon>
        <taxon>Thermomicrobia</taxon>
        <taxon>Sphaerobacterales</taxon>
        <taxon>Sphaerobacterineae</taxon>
        <taxon>Sphaerobacteraceae</taxon>
        <taxon>Nitrolancea</taxon>
    </lineage>
</organism>
<evidence type="ECO:0000256" key="1">
    <source>
        <dbReference type="ARBA" id="ARBA00004651"/>
    </source>
</evidence>
<dbReference type="Gene3D" id="1.20.1640.10">
    <property type="entry name" value="Multidrug efflux transporter AcrB transmembrane domain"/>
    <property type="match status" value="1"/>
</dbReference>
<feature type="domain" description="Protein export membrane protein SecD/SecF C-terminal" evidence="10">
    <location>
        <begin position="99"/>
        <end position="290"/>
    </location>
</feature>
<dbReference type="HAMAP" id="MF_01464_B">
    <property type="entry name" value="SecF_B"/>
    <property type="match status" value="1"/>
</dbReference>
<feature type="transmembrane region" description="Helical" evidence="9">
    <location>
        <begin position="261"/>
        <end position="288"/>
    </location>
</feature>
<keyword evidence="5 9" id="KW-0653">Protein transport</keyword>
<comment type="subunit">
    <text evidence="9">Forms a complex with SecD. Part of the essential Sec protein translocation apparatus which comprises SecA, SecYEG and auxiliary proteins SecDF. Other proteins may also be involved.</text>
</comment>
<gene>
    <name evidence="9 11" type="primary">secF</name>
    <name evidence="11" type="ORF">NITHO_950008</name>
</gene>
<evidence type="ECO:0000256" key="6">
    <source>
        <dbReference type="ARBA" id="ARBA00022989"/>
    </source>
</evidence>
<dbReference type="Pfam" id="PF07549">
    <property type="entry name" value="Sec_GG"/>
    <property type="match status" value="1"/>
</dbReference>
<evidence type="ECO:0000256" key="9">
    <source>
        <dbReference type="HAMAP-Rule" id="MF_01464"/>
    </source>
</evidence>
<feature type="transmembrane region" description="Helical" evidence="9">
    <location>
        <begin position="238"/>
        <end position="255"/>
    </location>
</feature>
<keyword evidence="2 9" id="KW-0813">Transport</keyword>
<evidence type="ECO:0000313" key="12">
    <source>
        <dbReference type="Proteomes" id="UP000004221"/>
    </source>
</evidence>
<comment type="similarity">
    <text evidence="9">Belongs to the SecD/SecF family. SecF subfamily.</text>
</comment>
<dbReference type="RefSeq" id="WP_008481980.1">
    <property type="nucleotide sequence ID" value="NZ_CAGS01000732.1"/>
</dbReference>
<dbReference type="EMBL" id="CAGS01000732">
    <property type="protein sequence ID" value="CCF86263.1"/>
    <property type="molecule type" value="Genomic_DNA"/>
</dbReference>
<protein>
    <recommendedName>
        <fullName evidence="9">Protein-export membrane protein SecF</fullName>
    </recommendedName>
</protein>
<dbReference type="SUPFAM" id="SSF82866">
    <property type="entry name" value="Multidrug efflux transporter AcrB transmembrane domain"/>
    <property type="match status" value="1"/>
</dbReference>
<proteinExistence type="inferred from homology"/>
<keyword evidence="6 9" id="KW-1133">Transmembrane helix</keyword>
<dbReference type="NCBIfam" id="TIGR00966">
    <property type="entry name" value="transloc_SecF"/>
    <property type="match status" value="1"/>
</dbReference>
<comment type="caution">
    <text evidence="11">The sequence shown here is derived from an EMBL/GenBank/DDBJ whole genome shotgun (WGS) entry which is preliminary data.</text>
</comment>
<dbReference type="GO" id="GO:0005886">
    <property type="term" value="C:plasma membrane"/>
    <property type="evidence" value="ECO:0007669"/>
    <property type="project" value="UniProtKB-SubCell"/>
</dbReference>
<evidence type="ECO:0000256" key="8">
    <source>
        <dbReference type="ARBA" id="ARBA00023136"/>
    </source>
</evidence>
<keyword evidence="8 9" id="KW-0472">Membrane</keyword>
<feature type="transmembrane region" description="Helical" evidence="9">
    <location>
        <begin position="126"/>
        <end position="145"/>
    </location>
</feature>
<dbReference type="Proteomes" id="UP000004221">
    <property type="component" value="Unassembled WGS sequence"/>
</dbReference>
<dbReference type="Pfam" id="PF02355">
    <property type="entry name" value="SecD_SecF_C"/>
    <property type="match status" value="1"/>
</dbReference>
<dbReference type="PRINTS" id="PR01755">
    <property type="entry name" value="SECFTRNLCASE"/>
</dbReference>
<dbReference type="OrthoDB" id="9805019at2"/>
<reference evidence="11 12" key="1">
    <citation type="journal article" date="2012" name="ISME J.">
        <title>Nitrification expanded: discovery, physiology and genomics of a nitrite-oxidizing bacterium from the phylum Chloroflexi.</title>
        <authorList>
            <person name="Sorokin D.Y."/>
            <person name="Lucker S."/>
            <person name="Vejmelkova D."/>
            <person name="Kostrikina N.A."/>
            <person name="Kleerebezem R."/>
            <person name="Rijpstra W.I."/>
            <person name="Damste J.S."/>
            <person name="Le Paslier D."/>
            <person name="Muyzer G."/>
            <person name="Wagner M."/>
            <person name="van Loosdrecht M.C."/>
            <person name="Daims H."/>
        </authorList>
    </citation>
    <scope>NUCLEOTIDE SEQUENCE [LARGE SCALE GENOMIC DNA]</scope>
    <source>
        <strain evidence="12">none</strain>
    </source>
</reference>
<feature type="transmembrane region" description="Helical" evidence="9">
    <location>
        <begin position="187"/>
        <end position="207"/>
    </location>
</feature>
<keyword evidence="3 9" id="KW-1003">Cell membrane</keyword>
<accession>I4ENK0</accession>
<comment type="function">
    <text evidence="9">Part of the Sec protein translocase complex. Interacts with the SecYEG preprotein conducting channel. SecDF uses the proton motive force (PMF) to complete protein translocation after the ATP-dependent function of SecA.</text>
</comment>
<dbReference type="InterPro" id="IPR005665">
    <property type="entry name" value="SecF_bac"/>
</dbReference>
<keyword evidence="4 9" id="KW-0812">Transmembrane</keyword>
<comment type="subcellular location">
    <subcellularLocation>
        <location evidence="1 9">Cell membrane</location>
        <topology evidence="1 9">Multi-pass membrane protein</topology>
    </subcellularLocation>
</comment>
<dbReference type="GO" id="GO:0006605">
    <property type="term" value="P:protein targeting"/>
    <property type="evidence" value="ECO:0007669"/>
    <property type="project" value="UniProtKB-UniRule"/>
</dbReference>
<evidence type="ECO:0000256" key="3">
    <source>
        <dbReference type="ARBA" id="ARBA00022475"/>
    </source>
</evidence>